<organism evidence="1">
    <name type="scientific">bioreactor metagenome</name>
    <dbReference type="NCBI Taxonomy" id="1076179"/>
    <lineage>
        <taxon>unclassified sequences</taxon>
        <taxon>metagenomes</taxon>
        <taxon>ecological metagenomes</taxon>
    </lineage>
</organism>
<proteinExistence type="predicted"/>
<dbReference type="EMBL" id="VSSQ01087755">
    <property type="protein sequence ID" value="MPN34617.1"/>
    <property type="molecule type" value="Genomic_DNA"/>
</dbReference>
<reference evidence="1" key="1">
    <citation type="submission" date="2019-08" db="EMBL/GenBank/DDBJ databases">
        <authorList>
            <person name="Kucharzyk K."/>
            <person name="Murdoch R.W."/>
            <person name="Higgins S."/>
            <person name="Loffler F."/>
        </authorList>
    </citation>
    <scope>NUCLEOTIDE SEQUENCE</scope>
</reference>
<accession>A0A645H6F9</accession>
<gene>
    <name evidence="1" type="ORF">SDC9_182111</name>
</gene>
<comment type="caution">
    <text evidence="1">The sequence shown here is derived from an EMBL/GenBank/DDBJ whole genome shotgun (WGS) entry which is preliminary data.</text>
</comment>
<name>A0A645H6F9_9ZZZZ</name>
<sequence>MLGLDEQRFAFLQLRQIGFAGVNLNPQAARVGDDEQGRAGLVGAELLAGVEVAFDDGAGQRAAQGIGSIAFATEAGDTAAGPLRLGLGGNGCCFGLLPILLGDDAGFAQHAVAFQRLRGDLGICTRLAGIGQRLAVVGGTQYGQRLTDLDRIADIDGDALDSSAHLREDAHGLFLVP</sequence>
<dbReference type="AlphaFoldDB" id="A0A645H6F9"/>
<evidence type="ECO:0000313" key="1">
    <source>
        <dbReference type="EMBL" id="MPN34617.1"/>
    </source>
</evidence>
<protein>
    <submittedName>
        <fullName evidence="1">Uncharacterized protein</fullName>
    </submittedName>
</protein>